<sequence length="233" mass="25082">MYVAAIANDVPAPYCHRRHRSPVVSPAWTTDQTDGTTPSTSITRMICILDAPVKAESSKVAIFTFPAHSSLGNKQAVAGIQLDPGAQACPDGYCKWRMLLCTLITGKHTNHRQCPSTGILYLWTATGDTTQSDLALCQQSLLTLPEHEQQESGHKPRALFVAQYTEQIRECITAASDAGQLPAGVYACSDPSAALDLDDAVKEAKRIFHSIAPDAEFLPRAPPAEDDGDGDGY</sequence>
<gene>
    <name evidence="1" type="ORF">SYNPS1DRAFT_30262</name>
</gene>
<dbReference type="OrthoDB" id="9446342at2759"/>
<dbReference type="AlphaFoldDB" id="A0A4P9YVP0"/>
<dbReference type="Proteomes" id="UP000278143">
    <property type="component" value="Unassembled WGS sequence"/>
</dbReference>
<evidence type="ECO:0000313" key="1">
    <source>
        <dbReference type="EMBL" id="RKP23964.1"/>
    </source>
</evidence>
<keyword evidence="2" id="KW-1185">Reference proteome</keyword>
<proteinExistence type="predicted"/>
<dbReference type="GO" id="GO:0005092">
    <property type="term" value="F:GDP-dissociation inhibitor activity"/>
    <property type="evidence" value="ECO:0007669"/>
    <property type="project" value="InterPro"/>
</dbReference>
<dbReference type="GO" id="GO:0016192">
    <property type="term" value="P:vesicle-mediated transport"/>
    <property type="evidence" value="ECO:0007669"/>
    <property type="project" value="TreeGrafter"/>
</dbReference>
<dbReference type="InterPro" id="IPR018203">
    <property type="entry name" value="GDP_dissociation_inhibitor"/>
</dbReference>
<name>A0A4P9YVP0_9FUNG</name>
<dbReference type="GO" id="GO:0005829">
    <property type="term" value="C:cytosol"/>
    <property type="evidence" value="ECO:0007669"/>
    <property type="project" value="TreeGrafter"/>
</dbReference>
<organism evidence="1 2">
    <name type="scientific">Syncephalis pseudoplumigaleata</name>
    <dbReference type="NCBI Taxonomy" id="1712513"/>
    <lineage>
        <taxon>Eukaryota</taxon>
        <taxon>Fungi</taxon>
        <taxon>Fungi incertae sedis</taxon>
        <taxon>Zoopagomycota</taxon>
        <taxon>Zoopagomycotina</taxon>
        <taxon>Zoopagomycetes</taxon>
        <taxon>Zoopagales</taxon>
        <taxon>Piptocephalidaceae</taxon>
        <taxon>Syncephalis</taxon>
    </lineage>
</organism>
<accession>A0A4P9YVP0</accession>
<dbReference type="EMBL" id="KZ990543">
    <property type="protein sequence ID" value="RKP23964.1"/>
    <property type="molecule type" value="Genomic_DNA"/>
</dbReference>
<reference evidence="2" key="1">
    <citation type="journal article" date="2018" name="Nat. Microbiol.">
        <title>Leveraging single-cell genomics to expand the fungal tree of life.</title>
        <authorList>
            <person name="Ahrendt S.R."/>
            <person name="Quandt C.A."/>
            <person name="Ciobanu D."/>
            <person name="Clum A."/>
            <person name="Salamov A."/>
            <person name="Andreopoulos B."/>
            <person name="Cheng J.F."/>
            <person name="Woyke T."/>
            <person name="Pelin A."/>
            <person name="Henrissat B."/>
            <person name="Reynolds N.K."/>
            <person name="Benny G.L."/>
            <person name="Smith M.E."/>
            <person name="James T.Y."/>
            <person name="Grigoriev I.V."/>
        </authorList>
    </citation>
    <scope>NUCLEOTIDE SEQUENCE [LARGE SCALE GENOMIC DNA]</scope>
    <source>
        <strain evidence="2">Benny S71-1</strain>
    </source>
</reference>
<dbReference type="GO" id="GO:0005968">
    <property type="term" value="C:Rab-protein geranylgeranyltransferase complex"/>
    <property type="evidence" value="ECO:0007669"/>
    <property type="project" value="TreeGrafter"/>
</dbReference>
<evidence type="ECO:0000313" key="2">
    <source>
        <dbReference type="Proteomes" id="UP000278143"/>
    </source>
</evidence>
<dbReference type="PANTHER" id="PTHR11787:SF4">
    <property type="entry name" value="CHM, RAB ESCORT PROTEIN 1"/>
    <property type="match status" value="1"/>
</dbReference>
<dbReference type="PANTHER" id="PTHR11787">
    <property type="entry name" value="RAB GDP-DISSOCIATION INHIBITOR"/>
    <property type="match status" value="1"/>
</dbReference>
<dbReference type="GO" id="GO:0007264">
    <property type="term" value="P:small GTPase-mediated signal transduction"/>
    <property type="evidence" value="ECO:0007669"/>
    <property type="project" value="InterPro"/>
</dbReference>
<dbReference type="Gene3D" id="3.30.519.10">
    <property type="entry name" value="Guanine Nucleotide Dissociation Inhibitor, domain 2"/>
    <property type="match status" value="1"/>
</dbReference>
<dbReference type="GO" id="GO:0005634">
    <property type="term" value="C:nucleus"/>
    <property type="evidence" value="ECO:0007669"/>
    <property type="project" value="TreeGrafter"/>
</dbReference>
<protein>
    <submittedName>
        <fullName evidence="1">Uncharacterized protein</fullName>
    </submittedName>
</protein>